<dbReference type="InterPro" id="IPR013087">
    <property type="entry name" value="Znf_C2H2_type"/>
</dbReference>
<feature type="domain" description="C2H2-type" evidence="2">
    <location>
        <begin position="155"/>
        <end position="185"/>
    </location>
</feature>
<feature type="compositionally biased region" description="Polar residues" evidence="1">
    <location>
        <begin position="58"/>
        <end position="83"/>
    </location>
</feature>
<dbReference type="PANTHER" id="PTHR35391:SF3">
    <property type="entry name" value="FINGER DOMAIN PROTEIN, PUTATIVE (AFU_ORTHOLOGUE AFUA_8G04300)-RELATED"/>
    <property type="match status" value="1"/>
</dbReference>
<proteinExistence type="predicted"/>
<evidence type="ECO:0000259" key="2">
    <source>
        <dbReference type="SMART" id="SM00355"/>
    </source>
</evidence>
<protein>
    <recommendedName>
        <fullName evidence="2">C2H2-type domain-containing protein</fullName>
    </recommendedName>
</protein>
<dbReference type="Gene3D" id="3.30.160.60">
    <property type="entry name" value="Classic Zinc Finger"/>
    <property type="match status" value="1"/>
</dbReference>
<feature type="domain" description="C2H2-type" evidence="2">
    <location>
        <begin position="207"/>
        <end position="229"/>
    </location>
</feature>
<dbReference type="OrthoDB" id="10056939at2759"/>
<evidence type="ECO:0000313" key="3">
    <source>
        <dbReference type="EMBL" id="KAF1940814.1"/>
    </source>
</evidence>
<evidence type="ECO:0000256" key="1">
    <source>
        <dbReference type="SAM" id="MobiDB-lite"/>
    </source>
</evidence>
<keyword evidence="4" id="KW-1185">Reference proteome</keyword>
<feature type="domain" description="C2H2-type" evidence="2">
    <location>
        <begin position="126"/>
        <end position="149"/>
    </location>
</feature>
<evidence type="ECO:0000313" key="4">
    <source>
        <dbReference type="Proteomes" id="UP000800038"/>
    </source>
</evidence>
<reference evidence="3" key="1">
    <citation type="journal article" date="2020" name="Stud. Mycol.">
        <title>101 Dothideomycetes genomes: a test case for predicting lifestyles and emergence of pathogens.</title>
        <authorList>
            <person name="Haridas S."/>
            <person name="Albert R."/>
            <person name="Binder M."/>
            <person name="Bloem J."/>
            <person name="Labutti K."/>
            <person name="Salamov A."/>
            <person name="Andreopoulos B."/>
            <person name="Baker S."/>
            <person name="Barry K."/>
            <person name="Bills G."/>
            <person name="Bluhm B."/>
            <person name="Cannon C."/>
            <person name="Castanera R."/>
            <person name="Culley D."/>
            <person name="Daum C."/>
            <person name="Ezra D."/>
            <person name="Gonzalez J."/>
            <person name="Henrissat B."/>
            <person name="Kuo A."/>
            <person name="Liang C."/>
            <person name="Lipzen A."/>
            <person name="Lutzoni F."/>
            <person name="Magnuson J."/>
            <person name="Mondo S."/>
            <person name="Nolan M."/>
            <person name="Ohm R."/>
            <person name="Pangilinan J."/>
            <person name="Park H.-J."/>
            <person name="Ramirez L."/>
            <person name="Alfaro M."/>
            <person name="Sun H."/>
            <person name="Tritt A."/>
            <person name="Yoshinaga Y."/>
            <person name="Zwiers L.-H."/>
            <person name="Turgeon B."/>
            <person name="Goodwin S."/>
            <person name="Spatafora J."/>
            <person name="Crous P."/>
            <person name="Grigoriev I."/>
        </authorList>
    </citation>
    <scope>NUCLEOTIDE SEQUENCE</scope>
    <source>
        <strain evidence="3">CBS 161.51</strain>
    </source>
</reference>
<dbReference type="SMART" id="SM00355">
    <property type="entry name" value="ZnF_C2H2"/>
    <property type="match status" value="3"/>
</dbReference>
<dbReference type="AlphaFoldDB" id="A0A6A5SME2"/>
<organism evidence="3 4">
    <name type="scientific">Clathrospora elynae</name>
    <dbReference type="NCBI Taxonomy" id="706981"/>
    <lineage>
        <taxon>Eukaryota</taxon>
        <taxon>Fungi</taxon>
        <taxon>Dikarya</taxon>
        <taxon>Ascomycota</taxon>
        <taxon>Pezizomycotina</taxon>
        <taxon>Dothideomycetes</taxon>
        <taxon>Pleosporomycetidae</taxon>
        <taxon>Pleosporales</taxon>
        <taxon>Diademaceae</taxon>
        <taxon>Clathrospora</taxon>
    </lineage>
</organism>
<name>A0A6A5SME2_9PLEO</name>
<feature type="non-terminal residue" evidence="3">
    <location>
        <position position="1"/>
    </location>
</feature>
<sequence>LNSKQKNFVRQWYDAFAHSESRPVLSSECMSALAILIQARPQLVFEYIKTTYPSHTCSNSLDTNESAHPQRTSIFPSKPQGQDDSLETANAHLLPATLHLVQKYITTCRRTRPKTDGRRSVNTGPYRCTFGCGYATKRVFDWRRHEETHEPQELWLCTLCSQQDTDKAFLVNRRDKFVRHVREAHEGWKAETVLGLSKVDYRPRGSLGCTICGEKSGGWDERCRHVLWHFEDEVQRGLRRPNV</sequence>
<dbReference type="EMBL" id="ML976057">
    <property type="protein sequence ID" value="KAF1940814.1"/>
    <property type="molecule type" value="Genomic_DNA"/>
</dbReference>
<feature type="region of interest" description="Disordered" evidence="1">
    <location>
        <begin position="58"/>
        <end position="85"/>
    </location>
</feature>
<dbReference type="Proteomes" id="UP000800038">
    <property type="component" value="Unassembled WGS sequence"/>
</dbReference>
<feature type="non-terminal residue" evidence="3">
    <location>
        <position position="243"/>
    </location>
</feature>
<gene>
    <name evidence="3" type="ORF">EJ02DRAFT_316734</name>
</gene>
<dbReference type="PANTHER" id="PTHR35391">
    <property type="entry name" value="C2H2-TYPE DOMAIN-CONTAINING PROTEIN-RELATED"/>
    <property type="match status" value="1"/>
</dbReference>
<accession>A0A6A5SME2</accession>